<keyword evidence="6 9" id="KW-0812">Transmembrane</keyword>
<organism evidence="12 13">
    <name type="scientific">Caballeronia ptereochthonis</name>
    <dbReference type="NCBI Taxonomy" id="1777144"/>
    <lineage>
        <taxon>Bacteria</taxon>
        <taxon>Pseudomonadati</taxon>
        <taxon>Pseudomonadota</taxon>
        <taxon>Betaproteobacteria</taxon>
        <taxon>Burkholderiales</taxon>
        <taxon>Burkholderiaceae</taxon>
        <taxon>Caballeronia</taxon>
    </lineage>
</organism>
<name>A0A158APJ4_9BURK</name>
<keyword evidence="7 9" id="KW-1133">Transmembrane helix</keyword>
<comment type="caution">
    <text evidence="12">The sequence shown here is derived from an EMBL/GenBank/DDBJ whole genome shotgun (WGS) entry which is preliminary data.</text>
</comment>
<comment type="subcellular location">
    <subcellularLocation>
        <location evidence="1">Cell inner membrane</location>
        <topology evidence="1">Multi-pass membrane protein</topology>
    </subcellularLocation>
    <subcellularLocation>
        <location evidence="9">Cell membrane</location>
        <topology evidence="9">Multi-pass membrane protein</topology>
    </subcellularLocation>
</comment>
<dbReference type="PROSITE" id="PS50928">
    <property type="entry name" value="ABC_TM1"/>
    <property type="match status" value="1"/>
</dbReference>
<protein>
    <submittedName>
        <fullName evidence="12">Polar amino acid ABC transporter inner membrane subunit</fullName>
    </submittedName>
</protein>
<evidence type="ECO:0000256" key="10">
    <source>
        <dbReference type="SAM" id="MobiDB-lite"/>
    </source>
</evidence>
<dbReference type="InterPro" id="IPR010065">
    <property type="entry name" value="AA_ABC_transptr_permease_3TM"/>
</dbReference>
<dbReference type="Gene3D" id="1.10.3720.10">
    <property type="entry name" value="MetI-like"/>
    <property type="match status" value="1"/>
</dbReference>
<feature type="transmembrane region" description="Helical" evidence="9">
    <location>
        <begin position="218"/>
        <end position="240"/>
    </location>
</feature>
<dbReference type="CDD" id="cd06261">
    <property type="entry name" value="TM_PBP2"/>
    <property type="match status" value="1"/>
</dbReference>
<evidence type="ECO:0000256" key="7">
    <source>
        <dbReference type="ARBA" id="ARBA00022989"/>
    </source>
</evidence>
<keyword evidence="4" id="KW-1003">Cell membrane</keyword>
<keyword evidence="3 9" id="KW-0813">Transport</keyword>
<dbReference type="AlphaFoldDB" id="A0A158APJ4"/>
<evidence type="ECO:0000256" key="2">
    <source>
        <dbReference type="ARBA" id="ARBA00010072"/>
    </source>
</evidence>
<feature type="region of interest" description="Disordered" evidence="10">
    <location>
        <begin position="1"/>
        <end position="23"/>
    </location>
</feature>
<dbReference type="SUPFAM" id="SSF161098">
    <property type="entry name" value="MetI-like"/>
    <property type="match status" value="1"/>
</dbReference>
<evidence type="ECO:0000256" key="3">
    <source>
        <dbReference type="ARBA" id="ARBA00022448"/>
    </source>
</evidence>
<keyword evidence="8 9" id="KW-0472">Membrane</keyword>
<dbReference type="EMBL" id="FCOB02000008">
    <property type="protein sequence ID" value="SAK59580.1"/>
    <property type="molecule type" value="Genomic_DNA"/>
</dbReference>
<dbReference type="GO" id="GO:0043190">
    <property type="term" value="C:ATP-binding cassette (ABC) transporter complex"/>
    <property type="evidence" value="ECO:0007669"/>
    <property type="project" value="InterPro"/>
</dbReference>
<feature type="transmembrane region" description="Helical" evidence="9">
    <location>
        <begin position="88"/>
        <end position="108"/>
    </location>
</feature>
<keyword evidence="13" id="KW-1185">Reference proteome</keyword>
<dbReference type="InterPro" id="IPR051613">
    <property type="entry name" value="ABC_transp_permease_HisMQ"/>
</dbReference>
<evidence type="ECO:0000313" key="12">
    <source>
        <dbReference type="EMBL" id="SAK59580.1"/>
    </source>
</evidence>
<dbReference type="InterPro" id="IPR035906">
    <property type="entry name" value="MetI-like_sf"/>
</dbReference>
<evidence type="ECO:0000256" key="5">
    <source>
        <dbReference type="ARBA" id="ARBA00022519"/>
    </source>
</evidence>
<evidence type="ECO:0000256" key="1">
    <source>
        <dbReference type="ARBA" id="ARBA00004429"/>
    </source>
</evidence>
<evidence type="ECO:0000313" key="13">
    <source>
        <dbReference type="Proteomes" id="UP000054978"/>
    </source>
</evidence>
<evidence type="ECO:0000256" key="4">
    <source>
        <dbReference type="ARBA" id="ARBA00022475"/>
    </source>
</evidence>
<keyword evidence="5" id="KW-0997">Cell inner membrane</keyword>
<dbReference type="NCBIfam" id="TIGR01726">
    <property type="entry name" value="HEQRo_perm_3TM"/>
    <property type="match status" value="1"/>
</dbReference>
<feature type="transmembrane region" description="Helical" evidence="9">
    <location>
        <begin position="161"/>
        <end position="178"/>
    </location>
</feature>
<dbReference type="PANTHER" id="PTHR30133">
    <property type="entry name" value="CATIONIC AMINO ACID TRANSPORTER, MEMBRANE COMPONENT"/>
    <property type="match status" value="1"/>
</dbReference>
<dbReference type="STRING" id="1777144.AWB83_02130"/>
<gene>
    <name evidence="12" type="ORF">AWB83_02130</name>
</gene>
<feature type="transmembrane region" description="Helical" evidence="9">
    <location>
        <begin position="260"/>
        <end position="284"/>
    </location>
</feature>
<evidence type="ECO:0000259" key="11">
    <source>
        <dbReference type="PROSITE" id="PS50928"/>
    </source>
</evidence>
<reference evidence="12" key="1">
    <citation type="submission" date="2016-01" db="EMBL/GenBank/DDBJ databases">
        <authorList>
            <person name="Peeters C."/>
        </authorList>
    </citation>
    <scope>NUCLEOTIDE SEQUENCE [LARGE SCALE GENOMIC DNA]</scope>
    <source>
        <strain evidence="12">LMG 29326</strain>
    </source>
</reference>
<accession>A0A158APJ4</accession>
<evidence type="ECO:0000256" key="8">
    <source>
        <dbReference type="ARBA" id="ARBA00023136"/>
    </source>
</evidence>
<dbReference type="Pfam" id="PF00528">
    <property type="entry name" value="BPD_transp_1"/>
    <property type="match status" value="1"/>
</dbReference>
<dbReference type="NCBIfam" id="NF011714">
    <property type="entry name" value="PRK15135.1"/>
    <property type="match status" value="1"/>
</dbReference>
<evidence type="ECO:0000256" key="9">
    <source>
        <dbReference type="RuleBase" id="RU363032"/>
    </source>
</evidence>
<dbReference type="PANTHER" id="PTHR30133:SF1">
    <property type="entry name" value="HISTIDINE TRANSPORT SYSTEM PERMEASE PROTEIN HISQ"/>
    <property type="match status" value="1"/>
</dbReference>
<proteinExistence type="inferred from homology"/>
<evidence type="ECO:0000256" key="6">
    <source>
        <dbReference type="ARBA" id="ARBA00022692"/>
    </source>
</evidence>
<sequence length="297" mass="32498">MKPETAGAGQPIARGKAQPAEERHETIRIARGAVIHGRGRPGMDWRNILRERPPRAAFVAHSAPYQGITMLQGYGPLILAGTWQTVKLAVLSLAFAFVIGLLGAAAKLSKNRLASGVGTVYTTLIRGVPDLVLMLLLFYSIQIWLNQLTDLLNLDQIDIDPFLAGILVLGFIYGAYFTETFRGAFLSVPRGQLEAGAAYGMTPWQTFSRIMFPQMMRFALPGIGNNWQVMVKATALVSIIGLADVVKASQDAGKGTLRFFFFTLLAGAIYLAITTISNLVLIWLERRYSIGVRKADL</sequence>
<feature type="domain" description="ABC transmembrane type-1" evidence="11">
    <location>
        <begin position="82"/>
        <end position="281"/>
    </location>
</feature>
<feature type="transmembrane region" description="Helical" evidence="9">
    <location>
        <begin position="120"/>
        <end position="141"/>
    </location>
</feature>
<dbReference type="InterPro" id="IPR000515">
    <property type="entry name" value="MetI-like"/>
</dbReference>
<dbReference type="Proteomes" id="UP000054978">
    <property type="component" value="Unassembled WGS sequence"/>
</dbReference>
<comment type="similarity">
    <text evidence="2">Belongs to the binding-protein-dependent transport system permease family. HisMQ subfamily.</text>
</comment>
<dbReference type="GO" id="GO:0022857">
    <property type="term" value="F:transmembrane transporter activity"/>
    <property type="evidence" value="ECO:0007669"/>
    <property type="project" value="InterPro"/>
</dbReference>